<dbReference type="OrthoDB" id="8638122at2"/>
<dbReference type="SMART" id="SM00345">
    <property type="entry name" value="HTH_GNTR"/>
    <property type="match status" value="1"/>
</dbReference>
<dbReference type="InterPro" id="IPR036388">
    <property type="entry name" value="WH-like_DNA-bd_sf"/>
</dbReference>
<dbReference type="Gene3D" id="1.10.10.10">
    <property type="entry name" value="Winged helix-like DNA-binding domain superfamily/Winged helix DNA-binding domain"/>
    <property type="match status" value="1"/>
</dbReference>
<dbReference type="CDD" id="cd07377">
    <property type="entry name" value="WHTH_GntR"/>
    <property type="match status" value="1"/>
</dbReference>
<dbReference type="Pfam" id="PF00392">
    <property type="entry name" value="GntR"/>
    <property type="match status" value="1"/>
</dbReference>
<keyword evidence="3" id="KW-0804">Transcription</keyword>
<dbReference type="EMBL" id="FODS01000020">
    <property type="protein sequence ID" value="SEP02361.1"/>
    <property type="molecule type" value="Genomic_DNA"/>
</dbReference>
<dbReference type="PANTHER" id="PTHR43537">
    <property type="entry name" value="TRANSCRIPTIONAL REGULATOR, GNTR FAMILY"/>
    <property type="match status" value="1"/>
</dbReference>
<sequence>MKSLAKSDSAVELLRRSILNGTYAPGSPLRVAALSAAFGISATPIREALSRLEEKSLVVASPNCGWRVAPVSLEELEDLEDARLAIEEKLLEDSINRGGVEWEGHVIAAHHRLMRTTQPIGAQSVEVREDWINFHDAFHTALLSAGKSSWLKAFHATSLEQLQRHHQALLFHPNTINPENSNEHSQQTLELLGKALALEHHTKLMQAAIDRDQEAAKQILREHIQITLTICRSVLEQNTNNQNPTEEEKV</sequence>
<dbReference type="Gene3D" id="1.20.120.530">
    <property type="entry name" value="GntR ligand-binding domain-like"/>
    <property type="match status" value="1"/>
</dbReference>
<keyword evidence="1" id="KW-0805">Transcription regulation</keyword>
<evidence type="ECO:0000259" key="4">
    <source>
        <dbReference type="PROSITE" id="PS50949"/>
    </source>
</evidence>
<gene>
    <name evidence="5" type="ORF">SAMN04490248_1206</name>
</gene>
<evidence type="ECO:0000256" key="1">
    <source>
        <dbReference type="ARBA" id="ARBA00023015"/>
    </source>
</evidence>
<name>A0A1H8UGR4_9RHOB</name>
<keyword evidence="6" id="KW-1185">Reference proteome</keyword>
<dbReference type="PROSITE" id="PS50949">
    <property type="entry name" value="HTH_GNTR"/>
    <property type="match status" value="1"/>
</dbReference>
<protein>
    <submittedName>
        <fullName evidence="5">DNA-binding transcriptional regulator, GntR family</fullName>
    </submittedName>
</protein>
<dbReference type="RefSeq" id="WP_093119615.1">
    <property type="nucleotide sequence ID" value="NZ_FODS01000020.1"/>
</dbReference>
<dbReference type="InterPro" id="IPR000524">
    <property type="entry name" value="Tscrpt_reg_HTH_GntR"/>
</dbReference>
<dbReference type="STRING" id="569882.SAMN04490248_1206"/>
<proteinExistence type="predicted"/>
<dbReference type="InterPro" id="IPR011711">
    <property type="entry name" value="GntR_C"/>
</dbReference>
<dbReference type="AlphaFoldDB" id="A0A1H8UGR4"/>
<dbReference type="GO" id="GO:0003700">
    <property type="term" value="F:DNA-binding transcription factor activity"/>
    <property type="evidence" value="ECO:0007669"/>
    <property type="project" value="InterPro"/>
</dbReference>
<dbReference type="GO" id="GO:0003677">
    <property type="term" value="F:DNA binding"/>
    <property type="evidence" value="ECO:0007669"/>
    <property type="project" value="UniProtKB-KW"/>
</dbReference>
<dbReference type="SUPFAM" id="SSF48008">
    <property type="entry name" value="GntR ligand-binding domain-like"/>
    <property type="match status" value="1"/>
</dbReference>
<dbReference type="InterPro" id="IPR036390">
    <property type="entry name" value="WH_DNA-bd_sf"/>
</dbReference>
<reference evidence="5 6" key="1">
    <citation type="submission" date="2016-10" db="EMBL/GenBank/DDBJ databases">
        <authorList>
            <person name="de Groot N.N."/>
        </authorList>
    </citation>
    <scope>NUCLEOTIDE SEQUENCE [LARGE SCALE GENOMIC DNA]</scope>
    <source>
        <strain evidence="5 6">DSM 27842</strain>
    </source>
</reference>
<dbReference type="InterPro" id="IPR008920">
    <property type="entry name" value="TF_FadR/GntR_C"/>
</dbReference>
<keyword evidence="2 5" id="KW-0238">DNA-binding</keyword>
<evidence type="ECO:0000256" key="3">
    <source>
        <dbReference type="ARBA" id="ARBA00023163"/>
    </source>
</evidence>
<evidence type="ECO:0000313" key="6">
    <source>
        <dbReference type="Proteomes" id="UP000198893"/>
    </source>
</evidence>
<dbReference type="Proteomes" id="UP000198893">
    <property type="component" value="Unassembled WGS sequence"/>
</dbReference>
<organism evidence="5 6">
    <name type="scientific">Salinihabitans flavidus</name>
    <dbReference type="NCBI Taxonomy" id="569882"/>
    <lineage>
        <taxon>Bacteria</taxon>
        <taxon>Pseudomonadati</taxon>
        <taxon>Pseudomonadota</taxon>
        <taxon>Alphaproteobacteria</taxon>
        <taxon>Rhodobacterales</taxon>
        <taxon>Roseobacteraceae</taxon>
        <taxon>Salinihabitans</taxon>
    </lineage>
</organism>
<dbReference type="SUPFAM" id="SSF46785">
    <property type="entry name" value="Winged helix' DNA-binding domain"/>
    <property type="match status" value="1"/>
</dbReference>
<evidence type="ECO:0000313" key="5">
    <source>
        <dbReference type="EMBL" id="SEP02361.1"/>
    </source>
</evidence>
<accession>A0A1H8UGR4</accession>
<evidence type="ECO:0000256" key="2">
    <source>
        <dbReference type="ARBA" id="ARBA00023125"/>
    </source>
</evidence>
<dbReference type="Pfam" id="PF07729">
    <property type="entry name" value="FCD"/>
    <property type="match status" value="1"/>
</dbReference>
<dbReference type="SMART" id="SM00895">
    <property type="entry name" value="FCD"/>
    <property type="match status" value="1"/>
</dbReference>
<dbReference type="PANTHER" id="PTHR43537:SF20">
    <property type="entry name" value="HTH-TYPE TRANSCRIPTIONAL REPRESSOR GLAR"/>
    <property type="match status" value="1"/>
</dbReference>
<feature type="domain" description="HTH gntR-type" evidence="4">
    <location>
        <begin position="4"/>
        <end position="71"/>
    </location>
</feature>